<dbReference type="STRING" id="1278819.BHE19_22010"/>
<dbReference type="InterPro" id="IPR022385">
    <property type="entry name" value="Rhs_assc_core"/>
</dbReference>
<gene>
    <name evidence="3" type="ORF">B0A71_21615</name>
    <name evidence="2" type="ORF">BHE19_22010</name>
</gene>
<dbReference type="InterPro" id="IPR050708">
    <property type="entry name" value="T6SS_VgrG/RHS"/>
</dbReference>
<name>A0A1S1JD27_9FLAO</name>
<dbReference type="EMBL" id="MUHG01000037">
    <property type="protein sequence ID" value="OXB14499.1"/>
    <property type="molecule type" value="Genomic_DNA"/>
</dbReference>
<dbReference type="EMBL" id="MIKE01000009">
    <property type="protein sequence ID" value="OHT47016.1"/>
    <property type="molecule type" value="Genomic_DNA"/>
</dbReference>
<dbReference type="Proteomes" id="UP000180252">
    <property type="component" value="Unassembled WGS sequence"/>
</dbReference>
<evidence type="ECO:0000313" key="4">
    <source>
        <dbReference type="Proteomes" id="UP000180252"/>
    </source>
</evidence>
<dbReference type="InterPro" id="IPR045619">
    <property type="entry name" value="DUF6443"/>
</dbReference>
<keyword evidence="5" id="KW-1185">Reference proteome</keyword>
<comment type="caution">
    <text evidence="2">The sequence shown here is derived from an EMBL/GenBank/DDBJ whole genome shotgun (WGS) entry which is preliminary data.</text>
</comment>
<accession>A0A1S1JD27</accession>
<reference evidence="2" key="2">
    <citation type="submission" date="2016-09" db="EMBL/GenBank/DDBJ databases">
        <authorList>
            <person name="Capua I."/>
            <person name="De Benedictis P."/>
            <person name="Joannis T."/>
            <person name="Lombin L.H."/>
            <person name="Cattoli G."/>
        </authorList>
    </citation>
    <scope>NUCLEOTIDE SEQUENCE [LARGE SCALE GENOMIC DNA]</scope>
    <source>
        <strain evidence="2">MSU</strain>
    </source>
</reference>
<proteinExistence type="predicted"/>
<sequence>MIRSFQKTNTTINHKTKSIMKNRFKFLLVLFPVMAIGQTTTQNYIKTTTYKQPFAEANLPTVPTTAQASQNVTYFDGLGRPIQQVASQQSGSGKDIITHIEFDDFGRQTQEYLPFKSESSSMAFDPAAKANTTSYYGSPNPALNGNPALEATGYPFSQKELEASPLNRILKQAAPGNDWRSGSGREIKIDYQTNVAGEVKLFKANTVWNAEAGLYTISFVNSGNYAANELYKTITYDENTAATPLEINGSTVEFKNKEDQVVLKRTYDAQVRHDTYYVYDIYGNLTYVIPPKAFDLIENLSAVQANVTSTVQTASGNTLNLVASNSITLLPGFHAQAGSTFSAVIDNSTQGILDNLCYQYKYDHRNRLVEKKLPGKQWEFILYDKLDRVVATGPANSPFSDITSEGWLITKYDAFNRPVYTGWTNATAATADGRTSLQTTQNNPALTTINESKQSNGALNGITAYYSNVVAPTTFKLLTVNYYDNYTFPTAGIAIPSSVEGQATLTTNEVKGLATASWTRVLMSSNNLTGETTATFYDGKARPIRSHTQNYLGGYSYTDSSLDPFSGQLQYSVTRHKRTAADTELMIKEVFTYSPQDRLLIQTHQINNGPIETIVDNTYDELGQLISKKVGNNTQKIDYTYNIRGWLTGINDVASLVKPNDPKDLFAFQLNYNSPTAGGVALFNGNISQTHWKTVNSESVLRNYNYSYDKLNRLTAADFRNNTNAAQNSSYFEKLQYDKNGNITFLHRSGDVVTQANLEWMDYMSYSYQGNQLTRVKEEGNNYFGFTTPIAQTNTANQYSYDTNGNMTSDTNKSITAITYNHLNLPTKITFATTGNIVYIYNANGVKLSKTVNKGTCITTITDYLGEFQYESMANKCKRPGSGYNGVLKFFTTTEGYVEPQGSSYNYVYQYKDHLGNIRLSYDKTLAIKEESNYYPFGLKQEGYNIVKTGVENKYKYNGKELQDELGLNMYDYGARNYDPALGRWMNIDPLTEINPIFTPYHYCSDNPINRIDPTGMLDGDYYDSSGAHLGSDGIIDDKAYYASSVTKNAEGIVTSAQNKMDLGISNSVLNQLANTVAEESSGHPQESFALASSIVNLANYKDKSISSTLQTEGIYGYGNGGSSTKYNGNAEYSMQAAMNAVMGGIDYSNGATRWDGFDLATKGWDHIKSRTVGLGINTSDFNIFKGFWTDEKLAKYSGNKNAAFNTDFKMTGSLLTFSPASQGNFKGMVLYNSSAAYGGTIFWKATPTFSIKGTNFNPNLNYEKIKGTRNKPL</sequence>
<dbReference type="InterPro" id="IPR055015">
    <property type="entry name" value="GCX_COOH"/>
</dbReference>
<dbReference type="Proteomes" id="UP000198319">
    <property type="component" value="Unassembled WGS sequence"/>
</dbReference>
<dbReference type="PANTHER" id="PTHR32305:SF15">
    <property type="entry name" value="PROTEIN RHSA-RELATED"/>
    <property type="match status" value="1"/>
</dbReference>
<dbReference type="Pfam" id="PF20041">
    <property type="entry name" value="DUF6443"/>
    <property type="match status" value="1"/>
</dbReference>
<dbReference type="AlphaFoldDB" id="A0A1S1JD27"/>
<evidence type="ECO:0000259" key="1">
    <source>
        <dbReference type="Pfam" id="PF20041"/>
    </source>
</evidence>
<dbReference type="NCBIfam" id="NF045639">
    <property type="entry name" value="GCX_COOH"/>
    <property type="match status" value="1"/>
</dbReference>
<dbReference type="PANTHER" id="PTHR32305">
    <property type="match status" value="1"/>
</dbReference>
<evidence type="ECO:0000313" key="2">
    <source>
        <dbReference type="EMBL" id="OHT47016.1"/>
    </source>
</evidence>
<evidence type="ECO:0000313" key="3">
    <source>
        <dbReference type="EMBL" id="OXB14499.1"/>
    </source>
</evidence>
<dbReference type="NCBIfam" id="TIGR03696">
    <property type="entry name" value="Rhs_assc_core"/>
    <property type="match status" value="1"/>
</dbReference>
<dbReference type="Gene3D" id="2.180.10.10">
    <property type="entry name" value="RHS repeat-associated core"/>
    <property type="match status" value="1"/>
</dbReference>
<evidence type="ECO:0000313" key="5">
    <source>
        <dbReference type="Proteomes" id="UP000198319"/>
    </source>
</evidence>
<organism evidence="2 4">
    <name type="scientific">Flavobacterium tructae</name>
    <dbReference type="NCBI Taxonomy" id="1114873"/>
    <lineage>
        <taxon>Bacteria</taxon>
        <taxon>Pseudomonadati</taxon>
        <taxon>Bacteroidota</taxon>
        <taxon>Flavobacteriia</taxon>
        <taxon>Flavobacteriales</taxon>
        <taxon>Flavobacteriaceae</taxon>
        <taxon>Flavobacterium</taxon>
    </lineage>
</organism>
<reference evidence="4" key="1">
    <citation type="submission" date="2016-09" db="EMBL/GenBank/DDBJ databases">
        <authorList>
            <person name="Chen S."/>
            <person name="Walker E."/>
        </authorList>
    </citation>
    <scope>NUCLEOTIDE SEQUENCE [LARGE SCALE GENOMIC DNA]</scope>
    <source>
        <strain evidence="4">MSU</strain>
    </source>
</reference>
<feature type="domain" description="DUF6443" evidence="1">
    <location>
        <begin position="46"/>
        <end position="193"/>
    </location>
</feature>
<reference evidence="3 5" key="3">
    <citation type="submission" date="2016-11" db="EMBL/GenBank/DDBJ databases">
        <title>Whole genomes of Flavobacteriaceae.</title>
        <authorList>
            <person name="Stine C."/>
            <person name="Li C."/>
            <person name="Tadesse D."/>
        </authorList>
    </citation>
    <scope>NUCLEOTIDE SEQUENCE [LARGE SCALE GENOMIC DNA]</scope>
    <source>
        <strain evidence="3 5">ATCC BAA-2541</strain>
    </source>
</reference>
<protein>
    <recommendedName>
        <fullName evidence="1">DUF6443 domain-containing protein</fullName>
    </recommendedName>
</protein>